<keyword evidence="2" id="KW-1185">Reference proteome</keyword>
<proteinExistence type="predicted"/>
<dbReference type="Proteomes" id="UP000483362">
    <property type="component" value="Unassembled WGS sequence"/>
</dbReference>
<sequence length="76" mass="8580">MTQKQALKQLEEYCRVNDMHLTASSFERNVYALAVHDGKAAGNSVIEGGMLYNRISGYYKPTELLIWLDGYHAGLQ</sequence>
<dbReference type="RefSeq" id="WP_154328267.1">
    <property type="nucleotide sequence ID" value="NZ_CP045696.1"/>
</dbReference>
<name>A0A6L5XDA6_9BACT</name>
<dbReference type="AlphaFoldDB" id="A0A6L5XDA6"/>
<dbReference type="EMBL" id="VULT01000004">
    <property type="protein sequence ID" value="MSS16804.1"/>
    <property type="molecule type" value="Genomic_DNA"/>
</dbReference>
<organism evidence="1 2">
    <name type="scientific">Sodaliphilus pleomorphus</name>
    <dbReference type="NCBI Taxonomy" id="2606626"/>
    <lineage>
        <taxon>Bacteria</taxon>
        <taxon>Pseudomonadati</taxon>
        <taxon>Bacteroidota</taxon>
        <taxon>Bacteroidia</taxon>
        <taxon>Bacteroidales</taxon>
        <taxon>Muribaculaceae</taxon>
        <taxon>Sodaliphilus</taxon>
    </lineage>
</organism>
<comment type="caution">
    <text evidence="1">The sequence shown here is derived from an EMBL/GenBank/DDBJ whole genome shotgun (WGS) entry which is preliminary data.</text>
</comment>
<evidence type="ECO:0000313" key="1">
    <source>
        <dbReference type="EMBL" id="MSS16804.1"/>
    </source>
</evidence>
<evidence type="ECO:0000313" key="2">
    <source>
        <dbReference type="Proteomes" id="UP000483362"/>
    </source>
</evidence>
<gene>
    <name evidence="1" type="ORF">FYJ29_03355</name>
</gene>
<reference evidence="1 2" key="1">
    <citation type="submission" date="2019-08" db="EMBL/GenBank/DDBJ databases">
        <title>In-depth cultivation of the pig gut microbiome towards novel bacterial diversity and tailored functional studies.</title>
        <authorList>
            <person name="Wylensek D."/>
            <person name="Hitch T.C.A."/>
            <person name="Clavel T."/>
        </authorList>
    </citation>
    <scope>NUCLEOTIDE SEQUENCE [LARGE SCALE GENOMIC DNA]</scope>
    <source>
        <strain evidence="1 2">Oil-RF-744-WCA-WT-10</strain>
    </source>
</reference>
<accession>A0A6L5XDA6</accession>
<protein>
    <submittedName>
        <fullName evidence="1">Uncharacterized protein</fullName>
    </submittedName>
</protein>